<reference evidence="1" key="1">
    <citation type="submission" date="2022-05" db="EMBL/GenBank/DDBJ databases">
        <authorList>
            <person name="Tuo L."/>
        </authorList>
    </citation>
    <scope>NUCLEOTIDE SEQUENCE</scope>
    <source>
        <strain evidence="1">BSK12Z-4</strain>
    </source>
</reference>
<evidence type="ECO:0000313" key="1">
    <source>
        <dbReference type="EMBL" id="MCM0622715.1"/>
    </source>
</evidence>
<evidence type="ECO:0000313" key="2">
    <source>
        <dbReference type="Proteomes" id="UP001139485"/>
    </source>
</evidence>
<accession>A0A9X2DBN4</accession>
<dbReference type="Pfam" id="PF19586">
    <property type="entry name" value="DUF6093"/>
    <property type="match status" value="1"/>
</dbReference>
<protein>
    <submittedName>
        <fullName evidence="1">DUF6093 family protein</fullName>
    </submittedName>
</protein>
<keyword evidence="2" id="KW-1185">Reference proteome</keyword>
<proteinExistence type="predicted"/>
<dbReference type="RefSeq" id="WP_250828884.1">
    <property type="nucleotide sequence ID" value="NZ_JAMOIL010000045.1"/>
</dbReference>
<dbReference type="EMBL" id="JAMOIL010000045">
    <property type="protein sequence ID" value="MCM0622715.1"/>
    <property type="molecule type" value="Genomic_DNA"/>
</dbReference>
<organism evidence="1 2">
    <name type="scientific">Nocardioides bruguierae</name>
    <dbReference type="NCBI Taxonomy" id="2945102"/>
    <lineage>
        <taxon>Bacteria</taxon>
        <taxon>Bacillati</taxon>
        <taxon>Actinomycetota</taxon>
        <taxon>Actinomycetes</taxon>
        <taxon>Propionibacteriales</taxon>
        <taxon>Nocardioidaceae</taxon>
        <taxon>Nocardioides</taxon>
    </lineage>
</organism>
<dbReference type="InterPro" id="IPR046075">
    <property type="entry name" value="DUF6093"/>
</dbReference>
<comment type="caution">
    <text evidence="1">The sequence shown here is derived from an EMBL/GenBank/DDBJ whole genome shotgun (WGS) entry which is preliminary data.</text>
</comment>
<gene>
    <name evidence="1" type="ORF">M8330_20705</name>
</gene>
<sequence length="138" mass="14991">MSLNDTLARGRAKAEARMTSTCTIRRAGELGPRDDADGTRTRNWDDIYVDLRCRIGGSSRGAATTRRLDVGGDVDVQAAARVAHMPWDTTDLADGDLLEVLTGDCAGLVFRLTETDGQDQATARRIPAVATQRPEEWS</sequence>
<dbReference type="AlphaFoldDB" id="A0A9X2DBN4"/>
<dbReference type="Proteomes" id="UP001139485">
    <property type="component" value="Unassembled WGS sequence"/>
</dbReference>
<name>A0A9X2DBN4_9ACTN</name>